<keyword evidence="1" id="KW-0732">Signal</keyword>
<evidence type="ECO:0008006" key="4">
    <source>
        <dbReference type="Google" id="ProtNLM"/>
    </source>
</evidence>
<comment type="caution">
    <text evidence="2">The sequence shown here is derived from an EMBL/GenBank/DDBJ whole genome shotgun (WGS) entry which is preliminary data.</text>
</comment>
<feature type="signal peptide" evidence="1">
    <location>
        <begin position="1"/>
        <end position="17"/>
    </location>
</feature>
<gene>
    <name evidence="2" type="ORF">VNO78_11380</name>
</gene>
<dbReference type="EMBL" id="JAYMYS010000003">
    <property type="protein sequence ID" value="KAK7400180.1"/>
    <property type="molecule type" value="Genomic_DNA"/>
</dbReference>
<protein>
    <recommendedName>
        <fullName evidence="4">Secreted protein</fullName>
    </recommendedName>
</protein>
<proteinExistence type="predicted"/>
<sequence length="75" mass="8564">MWIRPNVFVLLLESSGLIDIFVQTTEILSSQLQLHYRASSPLAGVHYVMHRISHYHSVQFAKGELPSDFPATLLR</sequence>
<evidence type="ECO:0000256" key="1">
    <source>
        <dbReference type="SAM" id="SignalP"/>
    </source>
</evidence>
<evidence type="ECO:0000313" key="3">
    <source>
        <dbReference type="Proteomes" id="UP001386955"/>
    </source>
</evidence>
<feature type="chain" id="PRO_5042972142" description="Secreted protein" evidence="1">
    <location>
        <begin position="18"/>
        <end position="75"/>
    </location>
</feature>
<dbReference type="AlphaFoldDB" id="A0AAN9XNM3"/>
<keyword evidence="3" id="KW-1185">Reference proteome</keyword>
<dbReference type="Proteomes" id="UP001386955">
    <property type="component" value="Unassembled WGS sequence"/>
</dbReference>
<accession>A0AAN9XNM3</accession>
<organism evidence="2 3">
    <name type="scientific">Psophocarpus tetragonolobus</name>
    <name type="common">Winged bean</name>
    <name type="synonym">Dolichos tetragonolobus</name>
    <dbReference type="NCBI Taxonomy" id="3891"/>
    <lineage>
        <taxon>Eukaryota</taxon>
        <taxon>Viridiplantae</taxon>
        <taxon>Streptophyta</taxon>
        <taxon>Embryophyta</taxon>
        <taxon>Tracheophyta</taxon>
        <taxon>Spermatophyta</taxon>
        <taxon>Magnoliopsida</taxon>
        <taxon>eudicotyledons</taxon>
        <taxon>Gunneridae</taxon>
        <taxon>Pentapetalae</taxon>
        <taxon>rosids</taxon>
        <taxon>fabids</taxon>
        <taxon>Fabales</taxon>
        <taxon>Fabaceae</taxon>
        <taxon>Papilionoideae</taxon>
        <taxon>50 kb inversion clade</taxon>
        <taxon>NPAAA clade</taxon>
        <taxon>indigoferoid/millettioid clade</taxon>
        <taxon>Phaseoleae</taxon>
        <taxon>Psophocarpus</taxon>
    </lineage>
</organism>
<reference evidence="2 3" key="1">
    <citation type="submission" date="2024-01" db="EMBL/GenBank/DDBJ databases">
        <title>The genomes of 5 underutilized Papilionoideae crops provide insights into root nodulation and disease resistanc.</title>
        <authorList>
            <person name="Jiang F."/>
        </authorList>
    </citation>
    <scope>NUCLEOTIDE SEQUENCE [LARGE SCALE GENOMIC DNA]</scope>
    <source>
        <strain evidence="2">DUOXIRENSHENG_FW03</strain>
        <tissue evidence="2">Leaves</tissue>
    </source>
</reference>
<name>A0AAN9XNM3_PSOTE</name>
<evidence type="ECO:0000313" key="2">
    <source>
        <dbReference type="EMBL" id="KAK7400180.1"/>
    </source>
</evidence>